<protein>
    <submittedName>
        <fullName evidence="2">VOC family protein</fullName>
    </submittedName>
</protein>
<evidence type="ECO:0000313" key="2">
    <source>
        <dbReference type="EMBL" id="GAA4671833.1"/>
    </source>
</evidence>
<dbReference type="EMBL" id="BAABIM010000001">
    <property type="protein sequence ID" value="GAA4671833.1"/>
    <property type="molecule type" value="Genomic_DNA"/>
</dbReference>
<evidence type="ECO:0000259" key="1">
    <source>
        <dbReference type="PROSITE" id="PS51819"/>
    </source>
</evidence>
<dbReference type="InterPro" id="IPR050383">
    <property type="entry name" value="GlyoxalaseI/FosfomycinResist"/>
</dbReference>
<dbReference type="RefSeq" id="WP_345262525.1">
    <property type="nucleotide sequence ID" value="NZ_BAABIM010000001.1"/>
</dbReference>
<proteinExistence type="predicted"/>
<evidence type="ECO:0000313" key="3">
    <source>
        <dbReference type="Proteomes" id="UP001500621"/>
    </source>
</evidence>
<dbReference type="InterPro" id="IPR029068">
    <property type="entry name" value="Glyas_Bleomycin-R_OHBP_Dase"/>
</dbReference>
<keyword evidence="3" id="KW-1185">Reference proteome</keyword>
<dbReference type="InterPro" id="IPR037523">
    <property type="entry name" value="VOC_core"/>
</dbReference>
<feature type="domain" description="VOC" evidence="1">
    <location>
        <begin position="7"/>
        <end position="138"/>
    </location>
</feature>
<dbReference type="Pfam" id="PF00903">
    <property type="entry name" value="Glyoxalase"/>
    <property type="match status" value="1"/>
</dbReference>
<accession>A0ABP8VU42</accession>
<dbReference type="Proteomes" id="UP001500621">
    <property type="component" value="Unassembled WGS sequence"/>
</dbReference>
<dbReference type="PROSITE" id="PS51819">
    <property type="entry name" value="VOC"/>
    <property type="match status" value="1"/>
</dbReference>
<gene>
    <name evidence="2" type="ORF">GCM10023226_05590</name>
</gene>
<dbReference type="SUPFAM" id="SSF54593">
    <property type="entry name" value="Glyoxalase/Bleomycin resistance protein/Dihydroxybiphenyl dioxygenase"/>
    <property type="match status" value="1"/>
</dbReference>
<name>A0ABP8VU42_9ACTN</name>
<comment type="caution">
    <text evidence="2">The sequence shown here is derived from an EMBL/GenBank/DDBJ whole genome shotgun (WGS) entry which is preliminary data.</text>
</comment>
<reference evidence="3" key="1">
    <citation type="journal article" date="2019" name="Int. J. Syst. Evol. Microbiol.">
        <title>The Global Catalogue of Microorganisms (GCM) 10K type strain sequencing project: providing services to taxonomists for standard genome sequencing and annotation.</title>
        <authorList>
            <consortium name="The Broad Institute Genomics Platform"/>
            <consortium name="The Broad Institute Genome Sequencing Center for Infectious Disease"/>
            <person name="Wu L."/>
            <person name="Ma J."/>
        </authorList>
    </citation>
    <scope>NUCLEOTIDE SEQUENCE [LARGE SCALE GENOMIC DNA]</scope>
    <source>
        <strain evidence="3">JCM 18127</strain>
    </source>
</reference>
<dbReference type="PANTHER" id="PTHR21366">
    <property type="entry name" value="GLYOXALASE FAMILY PROTEIN"/>
    <property type="match status" value="1"/>
</dbReference>
<organism evidence="2 3">
    <name type="scientific">Nocardioides nanhaiensis</name>
    <dbReference type="NCBI Taxonomy" id="1476871"/>
    <lineage>
        <taxon>Bacteria</taxon>
        <taxon>Bacillati</taxon>
        <taxon>Actinomycetota</taxon>
        <taxon>Actinomycetes</taxon>
        <taxon>Propionibacteriales</taxon>
        <taxon>Nocardioidaceae</taxon>
        <taxon>Nocardioides</taxon>
    </lineage>
</organism>
<dbReference type="InterPro" id="IPR004360">
    <property type="entry name" value="Glyas_Fos-R_dOase_dom"/>
</dbReference>
<dbReference type="Gene3D" id="3.10.180.10">
    <property type="entry name" value="2,3-Dihydroxybiphenyl 1,2-Dioxygenase, domain 1"/>
    <property type="match status" value="1"/>
</dbReference>
<sequence>MPITTTGFSHARLTVRDIDTSRRFYDAVFGWDVAYELPADADEQTREQLWFLFGGVIYQIPGGLFGLRPVADGDDTFSEDRVGLDHVSFAVADRAELEAAVEVLDSLGATHEEIKDAGAMYLLEFRDPDGIALELTAMK</sequence>